<dbReference type="Pfam" id="PF03886">
    <property type="entry name" value="ABC_trans_aux"/>
    <property type="match status" value="1"/>
</dbReference>
<dbReference type="PROSITE" id="PS51257">
    <property type="entry name" value="PROKAR_LIPOPROTEIN"/>
    <property type="match status" value="1"/>
</dbReference>
<evidence type="ECO:0000313" key="3">
    <source>
        <dbReference type="EMBL" id="NJO99706.1"/>
    </source>
</evidence>
<dbReference type="RefSeq" id="WP_168081101.1">
    <property type="nucleotide sequence ID" value="NZ_JAAVJI010000001.1"/>
</dbReference>
<dbReference type="Gene3D" id="3.40.50.10610">
    <property type="entry name" value="ABC-type transport auxiliary lipoprotein component"/>
    <property type="match status" value="1"/>
</dbReference>
<evidence type="ECO:0000256" key="1">
    <source>
        <dbReference type="SAM" id="SignalP"/>
    </source>
</evidence>
<dbReference type="Proteomes" id="UP000746535">
    <property type="component" value="Unassembled WGS sequence"/>
</dbReference>
<protein>
    <submittedName>
        <fullName evidence="3">Membrane integrity-associated transporter subunit PqiC</fullName>
    </submittedName>
</protein>
<gene>
    <name evidence="3" type="ORF">HBH25_02345</name>
</gene>
<keyword evidence="1" id="KW-0732">Signal</keyword>
<name>A0ABX0YBQ0_9PSED</name>
<sequence length="212" mass="22812">MNAKPLRALALVMPLALAACASEPTGYHTLLAPQAVPDRLPVAAPAYQFEMQQVRMPVQVDQPQLVVRQGQGSLAILENERWSGPLADEFHDALTQRLEQRLGTRDIAGLPRTPGVPVLSLRADVRRFDTVVGQYALVDVVWSLSLTDTTTKQRNHLTCSTLLQQPTTGGLNELVLAHQQLIDRLASTIAGTVSHWVTTPSSGCPSAAPGAA</sequence>
<keyword evidence="4" id="KW-1185">Reference proteome</keyword>
<reference evidence="3 4" key="1">
    <citation type="submission" date="2020-03" db="EMBL/GenBank/DDBJ databases">
        <authorList>
            <person name="Wang L."/>
            <person name="He N."/>
            <person name="Li Y."/>
            <person name="Fang Y."/>
            <person name="Zhang F."/>
        </authorList>
    </citation>
    <scope>NUCLEOTIDE SEQUENCE [LARGE SCALE GENOMIC DNA]</scope>
    <source>
        <strain evidence="4">hsmgli-8</strain>
    </source>
</reference>
<evidence type="ECO:0000259" key="2">
    <source>
        <dbReference type="Pfam" id="PF03886"/>
    </source>
</evidence>
<feature type="signal peptide" evidence="1">
    <location>
        <begin position="1"/>
        <end position="21"/>
    </location>
</feature>
<dbReference type="InterPro" id="IPR005586">
    <property type="entry name" value="ABC_trans_aux"/>
</dbReference>
<feature type="domain" description="ABC-type transport auxiliary lipoprotein component" evidence="2">
    <location>
        <begin position="31"/>
        <end position="190"/>
    </location>
</feature>
<dbReference type="SUPFAM" id="SSF159594">
    <property type="entry name" value="XCC0632-like"/>
    <property type="match status" value="1"/>
</dbReference>
<proteinExistence type="predicted"/>
<comment type="caution">
    <text evidence="3">The sequence shown here is derived from an EMBL/GenBank/DDBJ whole genome shotgun (WGS) entry which is preliminary data.</text>
</comment>
<organism evidence="3 4">
    <name type="scientific">Pseudomonas quercus</name>
    <dbReference type="NCBI Taxonomy" id="2722792"/>
    <lineage>
        <taxon>Bacteria</taxon>
        <taxon>Pseudomonadati</taxon>
        <taxon>Pseudomonadota</taxon>
        <taxon>Gammaproteobacteria</taxon>
        <taxon>Pseudomonadales</taxon>
        <taxon>Pseudomonadaceae</taxon>
        <taxon>Pseudomonas</taxon>
    </lineage>
</organism>
<feature type="chain" id="PRO_5047308068" evidence="1">
    <location>
        <begin position="22"/>
        <end position="212"/>
    </location>
</feature>
<evidence type="ECO:0000313" key="4">
    <source>
        <dbReference type="Proteomes" id="UP000746535"/>
    </source>
</evidence>
<dbReference type="EMBL" id="JAAVJI010000001">
    <property type="protein sequence ID" value="NJO99706.1"/>
    <property type="molecule type" value="Genomic_DNA"/>
</dbReference>
<accession>A0ABX0YBQ0</accession>